<dbReference type="HOGENOM" id="CLU_072590_0_0_4"/>
<dbReference type="OrthoDB" id="7838374at2"/>
<evidence type="ECO:0000313" key="1">
    <source>
        <dbReference type="EMBL" id="AEG94251.1"/>
    </source>
</evidence>
<dbReference type="SUPFAM" id="SSF54919">
    <property type="entry name" value="Nucleoside diphosphate kinase, NDK"/>
    <property type="match status" value="1"/>
</dbReference>
<reference evidence="1 2" key="2">
    <citation type="journal article" date="2011" name="PLoS ONE">
        <title>The Cyst-Dividing Bacterium Ramlibacter tataouinensis TTB310 Genome Reveals a Well-Stocked Toolbox for Adaptation to a Desert Environment.</title>
        <authorList>
            <person name="De Luca G."/>
            <person name="Barakat M."/>
            <person name="Ortet P."/>
            <person name="Fochesato S."/>
            <person name="Jourlin-Castelli C."/>
            <person name="Ansaldi M."/>
            <person name="Py B."/>
            <person name="Fichant G."/>
            <person name="Coutinho P.M."/>
            <person name="Voulhoux R."/>
            <person name="Bastien O."/>
            <person name="Marechal E."/>
            <person name="Henrissat B."/>
            <person name="Quentin Y."/>
            <person name="Noirot P."/>
            <person name="Filloux A."/>
            <person name="Mejean V."/>
            <person name="Dubow M.S."/>
            <person name="Barras F."/>
            <person name="Barbe V."/>
            <person name="Weissenbach J."/>
            <person name="Mihalcescu I."/>
            <person name="Vermeglio A."/>
            <person name="Achouak W."/>
            <person name="Heulin T."/>
        </authorList>
    </citation>
    <scope>NUCLEOTIDE SEQUENCE [LARGE SCALE GENOMIC DNA]</scope>
    <source>
        <strain evidence="2">ATCC BAA-407 / DSM 14655 / LMG 21543 / TTB310</strain>
    </source>
</reference>
<dbReference type="KEGG" id="rta:Rta_31410"/>
<sequence length="331" mass="36305">MTQGLEYASALPMLTVQERKAELYASEFAADECWSALLETHGPRIPDFVYGHTFLVIKPEAIARRLTRVALDFVTRHGYIPVGHTPVAIGRADANAIWRFQWNAATLDRVRLTHRVNAKSNSLLVLLRGPAGATVPACVHLWALKGSAHPERRRAEHLRTAMAMHNRMLGFVHCPDEPADLVRELGILLPLEELRPLLLACIPGCGGDPVPDGALGQKVTELESSSERHSVDPAEVLRRLTHQDEVSIAAELAWAVERGAQLPLDVVRSALCAARIDLDSWDGLTLSAELIKHDRAGASPILDARSVDDVLQTWKSQGAAIRGSLREVFHG</sequence>
<name>F5XXB6_RAMTT</name>
<dbReference type="Proteomes" id="UP000008385">
    <property type="component" value="Chromosome"/>
</dbReference>
<reference evidence="2" key="1">
    <citation type="submission" date="2006-01" db="EMBL/GenBank/DDBJ databases">
        <title>Genome of the cyst-dividing bacterium Ramlibacter tataouinensis.</title>
        <authorList>
            <person name="Barakat M."/>
            <person name="Ortet P."/>
            <person name="De Luca G."/>
            <person name="Jourlin-Castelli C."/>
            <person name="Ansaldi M."/>
            <person name="Py B."/>
            <person name="Fichant G."/>
            <person name="Coutinho P."/>
            <person name="Voulhoux R."/>
            <person name="Bastien O."/>
            <person name="Roy S."/>
            <person name="Marechal E."/>
            <person name="Henrissat B."/>
            <person name="Quentin Y."/>
            <person name="Noirot P."/>
            <person name="Filloux A."/>
            <person name="Mejean V."/>
            <person name="DuBow M."/>
            <person name="Barras F."/>
            <person name="Heulin T."/>
        </authorList>
    </citation>
    <scope>NUCLEOTIDE SEQUENCE [LARGE SCALE GENOMIC DNA]</scope>
    <source>
        <strain evidence="2">ATCC BAA-407 / DSM 14655 / LMG 21543 / TTB310</strain>
    </source>
</reference>
<protein>
    <submittedName>
        <fullName evidence="1">Uncharacterized protein</fullName>
    </submittedName>
</protein>
<evidence type="ECO:0000313" key="2">
    <source>
        <dbReference type="Proteomes" id="UP000008385"/>
    </source>
</evidence>
<organism evidence="1 2">
    <name type="scientific">Ramlibacter tataouinensis (strain ATCC BAA-407 / DSM 14655 / LMG 21543 / TTB310)</name>
    <dbReference type="NCBI Taxonomy" id="365046"/>
    <lineage>
        <taxon>Bacteria</taxon>
        <taxon>Pseudomonadati</taxon>
        <taxon>Pseudomonadota</taxon>
        <taxon>Betaproteobacteria</taxon>
        <taxon>Burkholderiales</taxon>
        <taxon>Comamonadaceae</taxon>
        <taxon>Ramlibacter</taxon>
    </lineage>
</organism>
<dbReference type="STRING" id="365046.Rta_31410"/>
<dbReference type="RefSeq" id="WP_013902482.1">
    <property type="nucleotide sequence ID" value="NC_015677.1"/>
</dbReference>
<proteinExistence type="predicted"/>
<dbReference type="PATRIC" id="fig|365046.3.peg.3207"/>
<dbReference type="InterPro" id="IPR036850">
    <property type="entry name" value="NDK-like_dom_sf"/>
</dbReference>
<dbReference type="AlphaFoldDB" id="F5XXB6"/>
<dbReference type="eggNOG" id="COG0105">
    <property type="taxonomic scope" value="Bacteria"/>
</dbReference>
<dbReference type="Gene3D" id="3.30.70.141">
    <property type="entry name" value="Nucleoside diphosphate kinase-like domain"/>
    <property type="match status" value="1"/>
</dbReference>
<keyword evidence="2" id="KW-1185">Reference proteome</keyword>
<accession>F5XXB6</accession>
<dbReference type="EMBL" id="CP000245">
    <property type="protein sequence ID" value="AEG94251.1"/>
    <property type="molecule type" value="Genomic_DNA"/>
</dbReference>
<gene>
    <name evidence="1" type="ordered locus">Rta_31410</name>
</gene>